<sequence>MKEDIEEHQTTILTASDSSTDSLPPLEVSPLELIHESASLCTTVLDSMKQAVPIDAKASTVGTKQTGLFYMGEDSIGGGETLFSTSPLVMAWKPEAAQMPDSEDVSKQNDTLTESKVCDFCFKNPRTFTEDVYKNSGGTLHALSPARRCTGCNTCHQKAWKQFHRFECGILKTFQRRDPTPLMHLRVLLMNKAELIPRNVMLVNRREALRQQFLNDEYVCKCKVCEVELHALHRLVAGDPSQAMAVKMFYGDVIVKALQLIQDIRNAVWDKRKKELIHKLVALAEGKFVAHLGRNPMDSLYNKLIPWLHMTGAASFLEIRELEEALHYAILSNMLYEPSFDQTSITNLRTLINTLRAICELPDSEKRLKKFSASRGSRFPTIQDLRALTVSCMIILCLLAHKVYGPRIGFVRALLRWSRSGEKLCAPLKPCTSDFNAATERAQNLLRSWCLGVRTVPFYPVNAPTRAQYKDFKKMLHAREEKGQQESQARLA</sequence>
<feature type="compositionally biased region" description="Polar residues" evidence="1">
    <location>
        <begin position="10"/>
        <end position="21"/>
    </location>
</feature>
<evidence type="ECO:0000313" key="2">
    <source>
        <dbReference type="EMBL" id="CAK7265898.1"/>
    </source>
</evidence>
<proteinExistence type="predicted"/>
<reference evidence="2 3" key="1">
    <citation type="submission" date="2024-01" db="EMBL/GenBank/DDBJ databases">
        <authorList>
            <person name="Allen C."/>
            <person name="Tagirdzhanova G."/>
        </authorList>
    </citation>
    <scope>NUCLEOTIDE SEQUENCE [LARGE SCALE GENOMIC DNA]</scope>
    <source>
        <strain evidence="2 3">CBS 573.63</strain>
    </source>
</reference>
<name>A0ABP0DCE2_9PEZI</name>
<gene>
    <name evidence="2" type="ORF">SEPCBS57363_001825</name>
</gene>
<evidence type="ECO:0000256" key="1">
    <source>
        <dbReference type="SAM" id="MobiDB-lite"/>
    </source>
</evidence>
<dbReference type="Gene3D" id="6.10.140.2220">
    <property type="match status" value="1"/>
</dbReference>
<dbReference type="Proteomes" id="UP001642501">
    <property type="component" value="Unassembled WGS sequence"/>
</dbReference>
<protein>
    <recommendedName>
        <fullName evidence="4">MYND-type zinc finger protein samB</fullName>
    </recommendedName>
</protein>
<evidence type="ECO:0008006" key="4">
    <source>
        <dbReference type="Google" id="ProtNLM"/>
    </source>
</evidence>
<dbReference type="EMBL" id="CAWUOM010000020">
    <property type="protein sequence ID" value="CAK7265898.1"/>
    <property type="molecule type" value="Genomic_DNA"/>
</dbReference>
<accession>A0ABP0DCE2</accession>
<feature type="region of interest" description="Disordered" evidence="1">
    <location>
        <begin position="1"/>
        <end position="24"/>
    </location>
</feature>
<organism evidence="2 3">
    <name type="scientific">Sporothrix epigloea</name>
    <dbReference type="NCBI Taxonomy" id="1892477"/>
    <lineage>
        <taxon>Eukaryota</taxon>
        <taxon>Fungi</taxon>
        <taxon>Dikarya</taxon>
        <taxon>Ascomycota</taxon>
        <taxon>Pezizomycotina</taxon>
        <taxon>Sordariomycetes</taxon>
        <taxon>Sordariomycetidae</taxon>
        <taxon>Ophiostomatales</taxon>
        <taxon>Ophiostomataceae</taxon>
        <taxon>Sporothrix</taxon>
    </lineage>
</organism>
<dbReference type="Gene3D" id="1.10.220.160">
    <property type="match status" value="1"/>
</dbReference>
<keyword evidence="3" id="KW-1185">Reference proteome</keyword>
<comment type="caution">
    <text evidence="2">The sequence shown here is derived from an EMBL/GenBank/DDBJ whole genome shotgun (WGS) entry which is preliminary data.</text>
</comment>
<evidence type="ECO:0000313" key="3">
    <source>
        <dbReference type="Proteomes" id="UP001642501"/>
    </source>
</evidence>